<dbReference type="RefSeq" id="WP_019623313.1">
    <property type="nucleotide sequence ID" value="NZ_AP014545.1"/>
</dbReference>
<dbReference type="EMBL" id="AP014545">
    <property type="protein sequence ID" value="BBB26268.1"/>
    <property type="molecule type" value="Genomic_DNA"/>
</dbReference>
<dbReference type="PROSITE" id="PS51833">
    <property type="entry name" value="HDOD"/>
    <property type="match status" value="1"/>
</dbReference>
<evidence type="ECO:0000313" key="2">
    <source>
        <dbReference type="EMBL" id="BBB26268.1"/>
    </source>
</evidence>
<proteinExistence type="predicted"/>
<dbReference type="Pfam" id="PF08668">
    <property type="entry name" value="HDOD"/>
    <property type="match status" value="1"/>
</dbReference>
<dbReference type="SUPFAM" id="SSF109604">
    <property type="entry name" value="HD-domain/PDEase-like"/>
    <property type="match status" value="1"/>
</dbReference>
<dbReference type="Gene3D" id="1.10.3210.10">
    <property type="entry name" value="Hypothetical protein af1432"/>
    <property type="match status" value="1"/>
</dbReference>
<evidence type="ECO:0000259" key="1">
    <source>
        <dbReference type="PROSITE" id="PS51833"/>
    </source>
</evidence>
<dbReference type="InterPro" id="IPR003607">
    <property type="entry name" value="HD/PDEase_dom"/>
</dbReference>
<name>A0A7R6P314_9GAMM</name>
<dbReference type="AlphaFoldDB" id="A0A7R6P314"/>
<dbReference type="OrthoDB" id="9770715at2"/>
<keyword evidence="3" id="KW-1185">Reference proteome</keyword>
<dbReference type="PANTHER" id="PTHR33525:SF3">
    <property type="entry name" value="RIBONUCLEASE Y"/>
    <property type="match status" value="1"/>
</dbReference>
<dbReference type="CDD" id="cd00077">
    <property type="entry name" value="HDc"/>
    <property type="match status" value="1"/>
</dbReference>
<accession>A0A7R6P314</accession>
<reference evidence="2 3" key="1">
    <citation type="journal article" date="2008" name="Int. J. Syst. Evol. Microbiol.">
        <title>Amphritea japonica sp. nov. and Amphritea balenae sp. nov., isolated from the sediment adjacent to sperm whale carcasses off Kagoshima, Japan.</title>
        <authorList>
            <person name="Miyazaki M."/>
            <person name="Nogi Y."/>
            <person name="Fujiwara Y."/>
            <person name="Kawato M."/>
            <person name="Nagahama T."/>
            <person name="Kubokawa K."/>
            <person name="Horikoshi K."/>
        </authorList>
    </citation>
    <scope>NUCLEOTIDE SEQUENCE [LARGE SCALE GENOMIC DNA]</scope>
    <source>
        <strain evidence="2 3">ATCC BAA-1530</strain>
    </source>
</reference>
<sequence>MLKETTKEKFTLEFIEERIENIPAFPYVVCELIQISQDAHNFFEKVEDLATKSPILATKILSFANSVASASCNQITNLQNALIRLGVFKTLSLITVVTFTHSLPHSKSQHKAIWRHSLETAYLSKYLAESLSDLRMDKDLTYLCGLLHDLGRFVFLHISSKIVDVTDSKCWNHTCSLAEVEHELFGFTHADTGYLAARKWQLPGTITDVIQHHHRDDIWQKEEGTIEFRQRLTIVQFADAICSLIQHNPEWRSWPDHLLRERLINDCIQESWPAIDFKIDELISSLPDLIAECDKISKEMGVHQSEVSDK</sequence>
<organism evidence="2 3">
    <name type="scientific">Amphritea japonica ATCC BAA-1530</name>
    <dbReference type="NCBI Taxonomy" id="1278309"/>
    <lineage>
        <taxon>Bacteria</taxon>
        <taxon>Pseudomonadati</taxon>
        <taxon>Pseudomonadota</taxon>
        <taxon>Gammaproteobacteria</taxon>
        <taxon>Oceanospirillales</taxon>
        <taxon>Oceanospirillaceae</taxon>
        <taxon>Amphritea</taxon>
    </lineage>
</organism>
<dbReference type="InterPro" id="IPR052340">
    <property type="entry name" value="RNase_Y/CdgJ"/>
</dbReference>
<dbReference type="NCBIfam" id="TIGR00277">
    <property type="entry name" value="HDIG"/>
    <property type="match status" value="1"/>
</dbReference>
<dbReference type="InterPro" id="IPR006675">
    <property type="entry name" value="HDIG_dom"/>
</dbReference>
<dbReference type="SMART" id="SM00471">
    <property type="entry name" value="HDc"/>
    <property type="match status" value="1"/>
</dbReference>
<dbReference type="KEGG" id="ajp:AMJAP_1673"/>
<evidence type="ECO:0000313" key="3">
    <source>
        <dbReference type="Proteomes" id="UP000595663"/>
    </source>
</evidence>
<protein>
    <submittedName>
        <fullName evidence="2">Signal transduction protein</fullName>
    </submittedName>
</protein>
<dbReference type="Proteomes" id="UP000595663">
    <property type="component" value="Chromosome"/>
</dbReference>
<dbReference type="PANTHER" id="PTHR33525">
    <property type="match status" value="1"/>
</dbReference>
<dbReference type="InterPro" id="IPR013976">
    <property type="entry name" value="HDOD"/>
</dbReference>
<feature type="domain" description="HDOD" evidence="1">
    <location>
        <begin position="22"/>
        <end position="216"/>
    </location>
</feature>
<gene>
    <name evidence="2" type="ORF">AMJAP_1673</name>
</gene>